<evidence type="ECO:0000256" key="1">
    <source>
        <dbReference type="SAM" id="SignalP"/>
    </source>
</evidence>
<sequence>MSRTVAIAFACLLSSTAQAACPAATPVDTARWFYEKHQDFYLSGKGSADYLSKPLLGLLKKDWACQNGD</sequence>
<organism evidence="2 3">
    <name type="scientific">Pseudomonas savastanoi pv. glycinea</name>
    <name type="common">Pseudomonas syringae pv. glycinea</name>
    <dbReference type="NCBI Taxonomy" id="318"/>
    <lineage>
        <taxon>Bacteria</taxon>
        <taxon>Pseudomonadati</taxon>
        <taxon>Pseudomonadota</taxon>
        <taxon>Gammaproteobacteria</taxon>
        <taxon>Pseudomonadales</taxon>
        <taxon>Pseudomonadaceae</taxon>
        <taxon>Pseudomonas</taxon>
    </lineage>
</organism>
<evidence type="ECO:0008006" key="4">
    <source>
        <dbReference type="Google" id="ProtNLM"/>
    </source>
</evidence>
<proteinExistence type="predicted"/>
<dbReference type="AlphaFoldDB" id="A0A3M4Z8B9"/>
<accession>A0A3M4Z8B9</accession>
<keyword evidence="1" id="KW-0732">Signal</keyword>
<comment type="caution">
    <text evidence="2">The sequence shown here is derived from an EMBL/GenBank/DDBJ whole genome shotgun (WGS) entry which is preliminary data.</text>
</comment>
<protein>
    <recommendedName>
        <fullName evidence="4">Lipoprotein</fullName>
    </recommendedName>
</protein>
<feature type="chain" id="PRO_5018202012" description="Lipoprotein" evidence="1">
    <location>
        <begin position="20"/>
        <end position="69"/>
    </location>
</feature>
<name>A0A3M4Z8B9_PSESG</name>
<dbReference type="EMBL" id="RBON01000286">
    <property type="protein sequence ID" value="RMM63157.1"/>
    <property type="molecule type" value="Genomic_DNA"/>
</dbReference>
<feature type="signal peptide" evidence="1">
    <location>
        <begin position="1"/>
        <end position="19"/>
    </location>
</feature>
<gene>
    <name evidence="2" type="ORF">ALQ73_02021</name>
</gene>
<evidence type="ECO:0000313" key="2">
    <source>
        <dbReference type="EMBL" id="RMM63157.1"/>
    </source>
</evidence>
<dbReference type="Proteomes" id="UP000276829">
    <property type="component" value="Unassembled WGS sequence"/>
</dbReference>
<reference evidence="2 3" key="1">
    <citation type="submission" date="2018-08" db="EMBL/GenBank/DDBJ databases">
        <title>Recombination of ecologically and evolutionarily significant loci maintains genetic cohesion in the Pseudomonas syringae species complex.</title>
        <authorList>
            <person name="Dillon M."/>
            <person name="Thakur S."/>
            <person name="Almeida R.N.D."/>
            <person name="Weir B.S."/>
            <person name="Guttman D.S."/>
        </authorList>
    </citation>
    <scope>NUCLEOTIDE SEQUENCE [LARGE SCALE GENOMIC DNA]</scope>
    <source>
        <strain evidence="2 3">ICMP 4324</strain>
    </source>
</reference>
<evidence type="ECO:0000313" key="3">
    <source>
        <dbReference type="Proteomes" id="UP000276829"/>
    </source>
</evidence>